<evidence type="ECO:0000256" key="4">
    <source>
        <dbReference type="ARBA" id="ARBA00022692"/>
    </source>
</evidence>
<comment type="subcellular location">
    <subcellularLocation>
        <location evidence="1">Cell membrane</location>
        <topology evidence="1">Multi-pass membrane protein</topology>
    </subcellularLocation>
</comment>
<keyword evidence="5 7" id="KW-1133">Transmembrane helix</keyword>
<keyword evidence="6 7" id="KW-0472">Membrane</keyword>
<feature type="transmembrane region" description="Helical" evidence="7">
    <location>
        <begin position="107"/>
        <end position="126"/>
    </location>
</feature>
<dbReference type="InterPro" id="IPR032808">
    <property type="entry name" value="DoxX"/>
</dbReference>
<dbReference type="InterPro" id="IPR051907">
    <property type="entry name" value="DoxX-like_oxidoreductase"/>
</dbReference>
<accession>A0AAE2ZNV3</accession>
<evidence type="ECO:0000313" key="8">
    <source>
        <dbReference type="EMBL" id="MBW8640008.1"/>
    </source>
</evidence>
<gene>
    <name evidence="8" type="ORF">K1W69_22625</name>
</gene>
<keyword evidence="9" id="KW-1185">Reference proteome</keyword>
<comment type="similarity">
    <text evidence="2">Belongs to the DoxX family.</text>
</comment>
<dbReference type="AlphaFoldDB" id="A0AAE2ZNV3"/>
<evidence type="ECO:0000256" key="7">
    <source>
        <dbReference type="SAM" id="Phobius"/>
    </source>
</evidence>
<feature type="transmembrane region" description="Helical" evidence="7">
    <location>
        <begin position="77"/>
        <end position="95"/>
    </location>
</feature>
<feature type="transmembrane region" description="Helical" evidence="7">
    <location>
        <begin position="12"/>
        <end position="32"/>
    </location>
</feature>
<sequence length="132" mass="13871">MRAIIDRFQPLAALAARLLIAWIFIYDGYVAIIDYGGVGDYMEANGVSRSLLPLAIIAELGGGLFVAAGLLTRLASLALAGFCLTTAVLFHAGSGDPMAMIQLYKDMAIAGGFLALAAFGAGRWSLDAVLFR</sequence>
<evidence type="ECO:0000256" key="1">
    <source>
        <dbReference type="ARBA" id="ARBA00004651"/>
    </source>
</evidence>
<evidence type="ECO:0000256" key="6">
    <source>
        <dbReference type="ARBA" id="ARBA00023136"/>
    </source>
</evidence>
<reference evidence="8" key="1">
    <citation type="submission" date="2021-08" db="EMBL/GenBank/DDBJ databases">
        <title>Hoeflea bacterium WL0058 sp. nov., isolated from the sediment.</title>
        <authorList>
            <person name="Wang L."/>
            <person name="Zhang D."/>
        </authorList>
    </citation>
    <scope>NUCLEOTIDE SEQUENCE</scope>
    <source>
        <strain evidence="8">WL0058</strain>
    </source>
</reference>
<keyword evidence="3" id="KW-1003">Cell membrane</keyword>
<proteinExistence type="inferred from homology"/>
<dbReference type="PANTHER" id="PTHR33452:SF1">
    <property type="entry name" value="INNER MEMBRANE PROTEIN YPHA-RELATED"/>
    <property type="match status" value="1"/>
</dbReference>
<dbReference type="Proteomes" id="UP001196509">
    <property type="component" value="Unassembled WGS sequence"/>
</dbReference>
<evidence type="ECO:0000256" key="2">
    <source>
        <dbReference type="ARBA" id="ARBA00006679"/>
    </source>
</evidence>
<protein>
    <submittedName>
        <fullName evidence="8">DoxX family protein</fullName>
    </submittedName>
</protein>
<evidence type="ECO:0000313" key="9">
    <source>
        <dbReference type="Proteomes" id="UP001196509"/>
    </source>
</evidence>
<comment type="caution">
    <text evidence="8">The sequence shown here is derived from an EMBL/GenBank/DDBJ whole genome shotgun (WGS) entry which is preliminary data.</text>
</comment>
<keyword evidence="4 7" id="KW-0812">Transmembrane</keyword>
<dbReference type="Pfam" id="PF07681">
    <property type="entry name" value="DoxX"/>
    <property type="match status" value="1"/>
</dbReference>
<evidence type="ECO:0000256" key="5">
    <source>
        <dbReference type="ARBA" id="ARBA00022989"/>
    </source>
</evidence>
<dbReference type="PANTHER" id="PTHR33452">
    <property type="entry name" value="OXIDOREDUCTASE CATD-RELATED"/>
    <property type="match status" value="1"/>
</dbReference>
<dbReference type="RefSeq" id="WP_220230732.1">
    <property type="nucleotide sequence ID" value="NZ_JAICBX010000005.1"/>
</dbReference>
<dbReference type="GO" id="GO:0005886">
    <property type="term" value="C:plasma membrane"/>
    <property type="evidence" value="ECO:0007669"/>
    <property type="project" value="UniProtKB-SubCell"/>
</dbReference>
<evidence type="ECO:0000256" key="3">
    <source>
        <dbReference type="ARBA" id="ARBA00022475"/>
    </source>
</evidence>
<dbReference type="EMBL" id="JAICBX010000005">
    <property type="protein sequence ID" value="MBW8640008.1"/>
    <property type="molecule type" value="Genomic_DNA"/>
</dbReference>
<name>A0AAE2ZNV3_9HYPH</name>
<feature type="transmembrane region" description="Helical" evidence="7">
    <location>
        <begin position="52"/>
        <end position="70"/>
    </location>
</feature>
<organism evidence="8 9">
    <name type="scientific">Flavimaribacter sediminis</name>
    <dbReference type="NCBI Taxonomy" id="2865987"/>
    <lineage>
        <taxon>Bacteria</taxon>
        <taxon>Pseudomonadati</taxon>
        <taxon>Pseudomonadota</taxon>
        <taxon>Alphaproteobacteria</taxon>
        <taxon>Hyphomicrobiales</taxon>
        <taxon>Rhizobiaceae</taxon>
        <taxon>Flavimaribacter</taxon>
    </lineage>
</organism>